<name>A0AAV8Y1V0_9CUCU</name>
<evidence type="ECO:0000313" key="2">
    <source>
        <dbReference type="EMBL" id="KAJ8944484.1"/>
    </source>
</evidence>
<dbReference type="EMBL" id="JANEYF010002589">
    <property type="protein sequence ID" value="KAJ8944484.1"/>
    <property type="molecule type" value="Genomic_DNA"/>
</dbReference>
<dbReference type="GO" id="GO:0003723">
    <property type="term" value="F:RNA binding"/>
    <property type="evidence" value="ECO:0007669"/>
    <property type="project" value="InterPro"/>
</dbReference>
<sequence length="126" mass="14779">MCTVDSKFCMTSRTAKTIFLVLEEGLYDNYPATKILIRPVTGRRHQIRIHCSFLGHTIVGDYTYSNRKDTKPFRMFLHSLRLVLPNSLEMIDVETSDPFLHIKNWKSIKKINDINLSSYNKFENHL</sequence>
<keyword evidence="3" id="KW-1185">Reference proteome</keyword>
<dbReference type="SUPFAM" id="SSF55120">
    <property type="entry name" value="Pseudouridine synthase"/>
    <property type="match status" value="1"/>
</dbReference>
<dbReference type="InterPro" id="IPR050188">
    <property type="entry name" value="RluA_PseudoU_synthase"/>
</dbReference>
<protein>
    <recommendedName>
        <fullName evidence="4">Pseudouridine synthase RsuA/RluA-like domain-containing protein</fullName>
    </recommendedName>
</protein>
<dbReference type="AlphaFoldDB" id="A0AAV8Y1V0"/>
<dbReference type="InterPro" id="IPR020103">
    <property type="entry name" value="PsdUridine_synth_cat_dom_sf"/>
</dbReference>
<evidence type="ECO:0000313" key="3">
    <source>
        <dbReference type="Proteomes" id="UP001162156"/>
    </source>
</evidence>
<gene>
    <name evidence="2" type="ORF">NQ314_009468</name>
</gene>
<comment type="caution">
    <text evidence="2">The sequence shown here is derived from an EMBL/GenBank/DDBJ whole genome shotgun (WGS) entry which is preliminary data.</text>
</comment>
<accession>A0AAV8Y1V0</accession>
<reference evidence="2" key="1">
    <citation type="journal article" date="2023" name="Insect Mol. Biol.">
        <title>Genome sequencing provides insights into the evolution of gene families encoding plant cell wall-degrading enzymes in longhorned beetles.</title>
        <authorList>
            <person name="Shin N.R."/>
            <person name="Okamura Y."/>
            <person name="Kirsch R."/>
            <person name="Pauchet Y."/>
        </authorList>
    </citation>
    <scope>NUCLEOTIDE SEQUENCE</scope>
    <source>
        <strain evidence="2">RBIC_L_NR</strain>
    </source>
</reference>
<dbReference type="Gene3D" id="3.30.2350.10">
    <property type="entry name" value="Pseudouridine synthase"/>
    <property type="match status" value="1"/>
</dbReference>
<evidence type="ECO:0000256" key="1">
    <source>
        <dbReference type="ARBA" id="ARBA00010876"/>
    </source>
</evidence>
<dbReference type="Proteomes" id="UP001162156">
    <property type="component" value="Unassembled WGS sequence"/>
</dbReference>
<dbReference type="PANTHER" id="PTHR21600:SF87">
    <property type="entry name" value="RNA PSEUDOURIDYLATE SYNTHASE DOMAIN-CONTAINING PROTEIN 1"/>
    <property type="match status" value="1"/>
</dbReference>
<dbReference type="GO" id="GO:0009982">
    <property type="term" value="F:pseudouridine synthase activity"/>
    <property type="evidence" value="ECO:0007669"/>
    <property type="project" value="InterPro"/>
</dbReference>
<evidence type="ECO:0008006" key="4">
    <source>
        <dbReference type="Google" id="ProtNLM"/>
    </source>
</evidence>
<dbReference type="GO" id="GO:0000455">
    <property type="term" value="P:enzyme-directed rRNA pseudouridine synthesis"/>
    <property type="evidence" value="ECO:0007669"/>
    <property type="project" value="TreeGrafter"/>
</dbReference>
<proteinExistence type="inferred from homology"/>
<organism evidence="2 3">
    <name type="scientific">Rhamnusium bicolor</name>
    <dbReference type="NCBI Taxonomy" id="1586634"/>
    <lineage>
        <taxon>Eukaryota</taxon>
        <taxon>Metazoa</taxon>
        <taxon>Ecdysozoa</taxon>
        <taxon>Arthropoda</taxon>
        <taxon>Hexapoda</taxon>
        <taxon>Insecta</taxon>
        <taxon>Pterygota</taxon>
        <taxon>Neoptera</taxon>
        <taxon>Endopterygota</taxon>
        <taxon>Coleoptera</taxon>
        <taxon>Polyphaga</taxon>
        <taxon>Cucujiformia</taxon>
        <taxon>Chrysomeloidea</taxon>
        <taxon>Cerambycidae</taxon>
        <taxon>Lepturinae</taxon>
        <taxon>Rhagiini</taxon>
        <taxon>Rhamnusium</taxon>
    </lineage>
</organism>
<dbReference type="PANTHER" id="PTHR21600">
    <property type="entry name" value="MITOCHONDRIAL RNA PSEUDOURIDINE SYNTHASE"/>
    <property type="match status" value="1"/>
</dbReference>
<comment type="similarity">
    <text evidence="1">Belongs to the pseudouridine synthase RluA family.</text>
</comment>